<dbReference type="EMBL" id="BCWF01000021">
    <property type="protein sequence ID" value="GAT26746.1"/>
    <property type="molecule type" value="Genomic_DNA"/>
</dbReference>
<name>A0A146FLQ8_ASPKA</name>
<gene>
    <name evidence="2" type="ORF">RIB2604_02104280</name>
</gene>
<accession>A0A146FLQ8</accession>
<feature type="compositionally biased region" description="Basic and acidic residues" evidence="1">
    <location>
        <begin position="15"/>
        <end position="30"/>
    </location>
</feature>
<dbReference type="Proteomes" id="UP000075230">
    <property type="component" value="Unassembled WGS sequence"/>
</dbReference>
<organism evidence="2 3">
    <name type="scientific">Aspergillus kawachii</name>
    <name type="common">White koji mold</name>
    <name type="synonym">Aspergillus awamori var. kawachi</name>
    <dbReference type="NCBI Taxonomy" id="1069201"/>
    <lineage>
        <taxon>Eukaryota</taxon>
        <taxon>Fungi</taxon>
        <taxon>Dikarya</taxon>
        <taxon>Ascomycota</taxon>
        <taxon>Pezizomycotina</taxon>
        <taxon>Eurotiomycetes</taxon>
        <taxon>Eurotiomycetidae</taxon>
        <taxon>Eurotiales</taxon>
        <taxon>Aspergillaceae</taxon>
        <taxon>Aspergillus</taxon>
        <taxon>Aspergillus subgen. Circumdati</taxon>
    </lineage>
</organism>
<dbReference type="AlphaFoldDB" id="A0A146FLQ8"/>
<sequence length="75" mass="8404">MEWIIQRDSTVSAGRCRERAAPEGPREAMRPRHSTRAQTYSTGDVTGSSPQATLRCTVPHYRRLPPVDAINNGWP</sequence>
<reference evidence="3" key="2">
    <citation type="submission" date="2016-02" db="EMBL/GenBank/DDBJ databases">
        <title>Genome sequencing of Aspergillus luchuensis NBRC 4314.</title>
        <authorList>
            <person name="Yamada O."/>
        </authorList>
    </citation>
    <scope>NUCLEOTIDE SEQUENCE [LARGE SCALE GENOMIC DNA]</scope>
    <source>
        <strain evidence="3">RIB 2604</strain>
    </source>
</reference>
<feature type="region of interest" description="Disordered" evidence="1">
    <location>
        <begin position="1"/>
        <end position="52"/>
    </location>
</feature>
<evidence type="ECO:0000313" key="3">
    <source>
        <dbReference type="Proteomes" id="UP000075230"/>
    </source>
</evidence>
<reference evidence="2 3" key="1">
    <citation type="journal article" date="2016" name="DNA Res.">
        <title>Genome sequence of Aspergillus luchuensis NBRC 4314.</title>
        <authorList>
            <person name="Yamada O."/>
            <person name="Machida M."/>
            <person name="Hosoyama A."/>
            <person name="Goto M."/>
            <person name="Takahashi T."/>
            <person name="Futagami T."/>
            <person name="Yamagata Y."/>
            <person name="Takeuchi M."/>
            <person name="Kobayashi T."/>
            <person name="Koike H."/>
            <person name="Abe K."/>
            <person name="Asai K."/>
            <person name="Arita M."/>
            <person name="Fujita N."/>
            <person name="Fukuda K."/>
            <person name="Higa K."/>
            <person name="Horikawa H."/>
            <person name="Ishikawa T."/>
            <person name="Jinno K."/>
            <person name="Kato Y."/>
            <person name="Kirimura K."/>
            <person name="Mizutani O."/>
            <person name="Nakasone K."/>
            <person name="Sano M."/>
            <person name="Shiraishi Y."/>
            <person name="Tsukahara M."/>
            <person name="Gomi K."/>
        </authorList>
    </citation>
    <scope>NUCLEOTIDE SEQUENCE [LARGE SCALE GENOMIC DNA]</scope>
    <source>
        <strain evidence="2 3">RIB 2604</strain>
    </source>
</reference>
<evidence type="ECO:0000313" key="2">
    <source>
        <dbReference type="EMBL" id="GAT26746.1"/>
    </source>
</evidence>
<proteinExistence type="predicted"/>
<evidence type="ECO:0000256" key="1">
    <source>
        <dbReference type="SAM" id="MobiDB-lite"/>
    </source>
</evidence>
<protein>
    <submittedName>
        <fullName evidence="2">Similar to An04g07800</fullName>
    </submittedName>
</protein>
<feature type="compositionally biased region" description="Polar residues" evidence="1">
    <location>
        <begin position="36"/>
        <end position="52"/>
    </location>
</feature>
<comment type="caution">
    <text evidence="2">The sequence shown here is derived from an EMBL/GenBank/DDBJ whole genome shotgun (WGS) entry which is preliminary data.</text>
</comment>